<dbReference type="InterPro" id="IPR029016">
    <property type="entry name" value="GAF-like_dom_sf"/>
</dbReference>
<dbReference type="PANTHER" id="PTHR30466:SF11">
    <property type="entry name" value="FLAVIN-DEPENDENT MONOOXYGENASE, REDUCTASE SUBUNIT HSAB"/>
    <property type="match status" value="1"/>
</dbReference>
<dbReference type="InterPro" id="IPR050268">
    <property type="entry name" value="NADH-dep_flavin_reductase"/>
</dbReference>
<evidence type="ECO:0000313" key="4">
    <source>
        <dbReference type="EMBL" id="MFC5813035.1"/>
    </source>
</evidence>
<dbReference type="PANTHER" id="PTHR30466">
    <property type="entry name" value="FLAVIN REDUCTASE"/>
    <property type="match status" value="1"/>
</dbReference>
<feature type="domain" description="IclR-ED" evidence="3">
    <location>
        <begin position="167"/>
        <end position="384"/>
    </location>
</feature>
<keyword evidence="5" id="KW-1185">Reference proteome</keyword>
<dbReference type="EMBL" id="JBHSNZ010000049">
    <property type="protein sequence ID" value="MFC5813035.1"/>
    <property type="molecule type" value="Genomic_DNA"/>
</dbReference>
<sequence length="384" mass="40158">MSEQAATSGARDFRRALGNYPTGVSVVASRALDGTPVAMVVGTFTSVSLDPPLVGFLPDRSSTTWPRIRETGRFSVSVLAADQEKVCRAFVTKASDRFDMHADENTAAGNPRVRGAVLWVDCDIEDVLQAGDHDMVLGRVRELAVPDRSGLPLLFVRGGYGAPSLPSIQAEGPGLGAQLRLADLVRPEAEAIARDLGLECLVSGVVDDSVVSLAAAGIGTTPGGSGTRVGATFPLAAPFGPLFAAWADEAQQQAWRERGARLTGMPAGRNADSDLRAVRDLGYQVTTGHAAADRFEHAVTAADADPAAVLRDLVERGPEPGLRRPVEQLSEVTSLAAPVRDGAGRVVLSLHLMGFSGAESPARLRACLERLLVGAARADGLLSA</sequence>
<organism evidence="4 5">
    <name type="scientific">Streptomyces heilongjiangensis</name>
    <dbReference type="NCBI Taxonomy" id="945052"/>
    <lineage>
        <taxon>Bacteria</taxon>
        <taxon>Bacillati</taxon>
        <taxon>Actinomycetota</taxon>
        <taxon>Actinomycetes</taxon>
        <taxon>Kitasatosporales</taxon>
        <taxon>Streptomycetaceae</taxon>
        <taxon>Streptomyces</taxon>
    </lineage>
</organism>
<dbReference type="InterPro" id="IPR014757">
    <property type="entry name" value="Tscrpt_reg_IclR_C"/>
</dbReference>
<comment type="caution">
    <text evidence="4">The sequence shown here is derived from an EMBL/GenBank/DDBJ whole genome shotgun (WGS) entry which is preliminary data.</text>
</comment>
<dbReference type="SUPFAM" id="SSF50475">
    <property type="entry name" value="FMN-binding split barrel"/>
    <property type="match status" value="1"/>
</dbReference>
<evidence type="ECO:0000259" key="3">
    <source>
        <dbReference type="PROSITE" id="PS51078"/>
    </source>
</evidence>
<comment type="similarity">
    <text evidence="1">Belongs to the non-flavoprotein flavin reductase family.</text>
</comment>
<dbReference type="Gene3D" id="3.30.450.40">
    <property type="match status" value="1"/>
</dbReference>
<name>A0ABW1BIL1_9ACTN</name>
<protein>
    <submittedName>
        <fullName evidence="4">Flavin reductase</fullName>
    </submittedName>
</protein>
<dbReference type="SUPFAM" id="SSF55781">
    <property type="entry name" value="GAF domain-like"/>
    <property type="match status" value="1"/>
</dbReference>
<reference evidence="5" key="1">
    <citation type="journal article" date="2019" name="Int. J. Syst. Evol. Microbiol.">
        <title>The Global Catalogue of Microorganisms (GCM) 10K type strain sequencing project: providing services to taxonomists for standard genome sequencing and annotation.</title>
        <authorList>
            <consortium name="The Broad Institute Genomics Platform"/>
            <consortium name="The Broad Institute Genome Sequencing Center for Infectious Disease"/>
            <person name="Wu L."/>
            <person name="Ma J."/>
        </authorList>
    </citation>
    <scope>NUCLEOTIDE SEQUENCE [LARGE SCALE GENOMIC DNA]</scope>
    <source>
        <strain evidence="5">JCM 9918</strain>
    </source>
</reference>
<dbReference type="RefSeq" id="WP_380969800.1">
    <property type="nucleotide sequence ID" value="NZ_JBHSNZ010000049.1"/>
</dbReference>
<evidence type="ECO:0000256" key="1">
    <source>
        <dbReference type="ARBA" id="ARBA00008898"/>
    </source>
</evidence>
<dbReference type="Proteomes" id="UP001596112">
    <property type="component" value="Unassembled WGS sequence"/>
</dbReference>
<gene>
    <name evidence="4" type="ORF">ACFQGO_36945</name>
</gene>
<dbReference type="Gene3D" id="2.30.110.10">
    <property type="entry name" value="Electron Transport, Fmn-binding Protein, Chain A"/>
    <property type="match status" value="1"/>
</dbReference>
<proteinExistence type="inferred from homology"/>
<dbReference type="Pfam" id="PF01613">
    <property type="entry name" value="Flavin_Reduct"/>
    <property type="match status" value="1"/>
</dbReference>
<dbReference type="InterPro" id="IPR012349">
    <property type="entry name" value="Split_barrel_FMN-bd"/>
</dbReference>
<dbReference type="InterPro" id="IPR002563">
    <property type="entry name" value="Flavin_Rdtase-like_dom"/>
</dbReference>
<keyword evidence="2" id="KW-0560">Oxidoreductase</keyword>
<accession>A0ABW1BIL1</accession>
<evidence type="ECO:0000256" key="2">
    <source>
        <dbReference type="ARBA" id="ARBA00023002"/>
    </source>
</evidence>
<dbReference type="SMART" id="SM00903">
    <property type="entry name" value="Flavin_Reduct"/>
    <property type="match status" value="1"/>
</dbReference>
<dbReference type="PROSITE" id="PS51078">
    <property type="entry name" value="ICLR_ED"/>
    <property type="match status" value="1"/>
</dbReference>
<evidence type="ECO:0000313" key="5">
    <source>
        <dbReference type="Proteomes" id="UP001596112"/>
    </source>
</evidence>